<dbReference type="AlphaFoldDB" id="A0A9X2F9J8"/>
<sequence>MQNRFPKTINQLGLFLLIYIGFSVIIALPFIISTYLSDSQQNSWLIAITSLFLNSALIIYYCRSDWKTVFTAPFTDQRKTPVSMILVITITTLFSIITCDPIGAFLHLPDYSGEAIKEMINSPVIGFLTICIMAPLFEEIIFRGIILKGLLQNYSPGKAIFYSAFVFGLIHFNPIQSVGAFLIGLLMGWLYYRSNDLRLTILVHFTNNSLSFFLSKFTLFRESDSFYDILNNNTIYFSALAVSLLGLFICIQYLNKKLPPSLPEKHLLNVDFELTD</sequence>
<dbReference type="InterPro" id="IPR003675">
    <property type="entry name" value="Rce1/LyrA-like_dom"/>
</dbReference>
<comment type="caution">
    <text evidence="3">The sequence shown here is derived from an EMBL/GenBank/DDBJ whole genome shotgun (WGS) entry which is preliminary data.</text>
</comment>
<dbReference type="Proteomes" id="UP001155182">
    <property type="component" value="Unassembled WGS sequence"/>
</dbReference>
<dbReference type="InterPro" id="IPR052710">
    <property type="entry name" value="CAAX_protease"/>
</dbReference>
<dbReference type="PANTHER" id="PTHR36435">
    <property type="entry name" value="SLR1288 PROTEIN"/>
    <property type="match status" value="1"/>
</dbReference>
<reference evidence="3" key="1">
    <citation type="submission" date="2022-06" db="EMBL/GenBank/DDBJ databases">
        <title>Solitalea sp. MAHUQ-68 isolated from rhizospheric soil.</title>
        <authorList>
            <person name="Huq M.A."/>
        </authorList>
    </citation>
    <scope>NUCLEOTIDE SEQUENCE</scope>
    <source>
        <strain evidence="3">MAHUQ-68</strain>
    </source>
</reference>
<dbReference type="GO" id="GO:0008237">
    <property type="term" value="F:metallopeptidase activity"/>
    <property type="evidence" value="ECO:0007669"/>
    <property type="project" value="UniProtKB-KW"/>
</dbReference>
<feature type="domain" description="CAAX prenyl protease 2/Lysostaphin resistance protein A-like" evidence="2">
    <location>
        <begin position="122"/>
        <end position="209"/>
    </location>
</feature>
<proteinExistence type="predicted"/>
<feature type="transmembrane region" description="Helical" evidence="1">
    <location>
        <begin position="124"/>
        <end position="147"/>
    </location>
</feature>
<feature type="transmembrane region" description="Helical" evidence="1">
    <location>
        <begin position="235"/>
        <end position="255"/>
    </location>
</feature>
<gene>
    <name evidence="3" type="ORF">NF867_15835</name>
</gene>
<name>A0A9X2F9J8_9SPHI</name>
<accession>A0A9X2F9J8</accession>
<keyword evidence="1" id="KW-1133">Transmembrane helix</keyword>
<organism evidence="3 4">
    <name type="scientific">Solitalea agri</name>
    <dbReference type="NCBI Taxonomy" id="2953739"/>
    <lineage>
        <taxon>Bacteria</taxon>
        <taxon>Pseudomonadati</taxon>
        <taxon>Bacteroidota</taxon>
        <taxon>Sphingobacteriia</taxon>
        <taxon>Sphingobacteriales</taxon>
        <taxon>Sphingobacteriaceae</taxon>
        <taxon>Solitalea</taxon>
    </lineage>
</organism>
<keyword evidence="1" id="KW-0472">Membrane</keyword>
<feature type="transmembrane region" description="Helical" evidence="1">
    <location>
        <begin position="159"/>
        <end position="192"/>
    </location>
</feature>
<feature type="transmembrane region" description="Helical" evidence="1">
    <location>
        <begin position="12"/>
        <end position="32"/>
    </location>
</feature>
<keyword evidence="1" id="KW-0812">Transmembrane</keyword>
<keyword evidence="3" id="KW-0645">Protease</keyword>
<dbReference type="EMBL" id="JAMWYS010000056">
    <property type="protein sequence ID" value="MCO4294333.1"/>
    <property type="molecule type" value="Genomic_DNA"/>
</dbReference>
<dbReference type="RefSeq" id="WP_252589368.1">
    <property type="nucleotide sequence ID" value="NZ_JAMWYS010000056.1"/>
</dbReference>
<dbReference type="PANTHER" id="PTHR36435:SF1">
    <property type="entry name" value="CAAX AMINO TERMINAL PROTEASE FAMILY PROTEIN"/>
    <property type="match status" value="1"/>
</dbReference>
<feature type="transmembrane region" description="Helical" evidence="1">
    <location>
        <begin position="44"/>
        <end position="62"/>
    </location>
</feature>
<keyword evidence="4" id="KW-1185">Reference proteome</keyword>
<evidence type="ECO:0000313" key="3">
    <source>
        <dbReference type="EMBL" id="MCO4294333.1"/>
    </source>
</evidence>
<dbReference type="Pfam" id="PF02517">
    <property type="entry name" value="Rce1-like"/>
    <property type="match status" value="1"/>
</dbReference>
<feature type="transmembrane region" description="Helical" evidence="1">
    <location>
        <begin position="82"/>
        <end position="104"/>
    </location>
</feature>
<protein>
    <submittedName>
        <fullName evidence="3">CPBP family intramembrane metalloprotease</fullName>
    </submittedName>
</protein>
<evidence type="ECO:0000259" key="2">
    <source>
        <dbReference type="Pfam" id="PF02517"/>
    </source>
</evidence>
<evidence type="ECO:0000256" key="1">
    <source>
        <dbReference type="SAM" id="Phobius"/>
    </source>
</evidence>
<dbReference type="GO" id="GO:0004175">
    <property type="term" value="F:endopeptidase activity"/>
    <property type="evidence" value="ECO:0007669"/>
    <property type="project" value="UniProtKB-ARBA"/>
</dbReference>
<dbReference type="GO" id="GO:0080120">
    <property type="term" value="P:CAAX-box protein maturation"/>
    <property type="evidence" value="ECO:0007669"/>
    <property type="project" value="UniProtKB-ARBA"/>
</dbReference>
<keyword evidence="3" id="KW-0482">Metalloprotease</keyword>
<keyword evidence="3" id="KW-0378">Hydrolase</keyword>
<evidence type="ECO:0000313" key="4">
    <source>
        <dbReference type="Proteomes" id="UP001155182"/>
    </source>
</evidence>